<evidence type="ECO:0000313" key="3">
    <source>
        <dbReference type="Proteomes" id="UP000215450"/>
    </source>
</evidence>
<dbReference type="EMBL" id="FXUV01000015">
    <property type="protein sequence ID" value="SMQ12104.1"/>
    <property type="molecule type" value="Genomic_DNA"/>
</dbReference>
<dbReference type="AlphaFoldDB" id="A0A238T9J0"/>
<dbReference type="Proteomes" id="UP000215450">
    <property type="component" value="Unassembled WGS sequence"/>
</dbReference>
<dbReference type="EMBL" id="FXUV02000017">
    <property type="protein sequence ID" value="SNB63134.1"/>
    <property type="molecule type" value="Genomic_DNA"/>
</dbReference>
<evidence type="ECO:0000313" key="1">
    <source>
        <dbReference type="EMBL" id="SMQ12104.1"/>
    </source>
</evidence>
<sequence length="79" mass="9413">MNIDFSPLSNYLNSLSHDEQILFAHQCNTTIGYMRKRISLKRPFGFKIANEIAYRGIMKPQDLRPNDYFNYVWKQNHSD</sequence>
<reference evidence="1" key="1">
    <citation type="submission" date="2017-05" db="EMBL/GenBank/DDBJ databases">
        <authorList>
            <person name="Song R."/>
            <person name="Chenine A.L."/>
            <person name="Ruprecht R.M."/>
        </authorList>
    </citation>
    <scope>NUCLEOTIDE SEQUENCE</scope>
    <source>
        <strain evidence="1">Kingella_eburonensis</strain>
    </source>
</reference>
<evidence type="ECO:0000313" key="2">
    <source>
        <dbReference type="EMBL" id="SNB63134.1"/>
    </source>
</evidence>
<organism evidence="2 3">
    <name type="scientific">Kingella negevensis</name>
    <dbReference type="NCBI Taxonomy" id="1522312"/>
    <lineage>
        <taxon>Bacteria</taxon>
        <taxon>Pseudomonadati</taxon>
        <taxon>Pseudomonadota</taxon>
        <taxon>Betaproteobacteria</taxon>
        <taxon>Neisseriales</taxon>
        <taxon>Neisseriaceae</taxon>
        <taxon>Kingella</taxon>
    </lineage>
</organism>
<name>A0A238T9J0_9NEIS</name>
<dbReference type="OrthoDB" id="6446140at2"/>
<protein>
    <submittedName>
        <fullName evidence="2">Uncharacterized protein</fullName>
    </submittedName>
</protein>
<proteinExistence type="predicted"/>
<accession>A0A238T9J0</accession>
<reference evidence="2 3" key="2">
    <citation type="submission" date="2017-06" db="EMBL/GenBank/DDBJ databases">
        <authorList>
            <person name="Kim H.J."/>
            <person name="Triplett B.A."/>
        </authorList>
    </citation>
    <scope>NUCLEOTIDE SEQUENCE [LARGE SCALE GENOMIC DNA]</scope>
    <source>
        <strain evidence="2">Kingella_eburonensis</strain>
    </source>
</reference>
<dbReference type="RefSeq" id="WP_143452784.1">
    <property type="nucleotide sequence ID" value="NZ_CCNJ01000063.1"/>
</dbReference>
<keyword evidence="3" id="KW-1185">Reference proteome</keyword>
<gene>
    <name evidence="2" type="ORF">KEBURONENSIS_01037</name>
    <name evidence="1" type="ORF">KEBURONENSIS_01113</name>
</gene>